<sequence length="95" mass="11325">MKIEKTTKYKRELKKVLKSPTISIKKIDKTIETFITNPEQNSLDTKIIKGCSDYTNLHQIRINSDYRILFELIDEIMLLRHIGKHNYIEKRTKDC</sequence>
<gene>
    <name evidence="1" type="ORF">MNB_SV-12-418</name>
</gene>
<name>A0A1W1BE02_9ZZZZ</name>
<dbReference type="SUPFAM" id="SSF143011">
    <property type="entry name" value="RelE-like"/>
    <property type="match status" value="1"/>
</dbReference>
<accession>A0A1W1BE02</accession>
<evidence type="ECO:0000313" key="1">
    <source>
        <dbReference type="EMBL" id="SFV51810.1"/>
    </source>
</evidence>
<dbReference type="InterPro" id="IPR035093">
    <property type="entry name" value="RelE/ParE_toxin_dom_sf"/>
</dbReference>
<dbReference type="AlphaFoldDB" id="A0A1W1BE02"/>
<proteinExistence type="predicted"/>
<dbReference type="EMBL" id="FPHE01000026">
    <property type="protein sequence ID" value="SFV51810.1"/>
    <property type="molecule type" value="Genomic_DNA"/>
</dbReference>
<organism evidence="1">
    <name type="scientific">hydrothermal vent metagenome</name>
    <dbReference type="NCBI Taxonomy" id="652676"/>
    <lineage>
        <taxon>unclassified sequences</taxon>
        <taxon>metagenomes</taxon>
        <taxon>ecological metagenomes</taxon>
    </lineage>
</organism>
<evidence type="ECO:0008006" key="2">
    <source>
        <dbReference type="Google" id="ProtNLM"/>
    </source>
</evidence>
<dbReference type="Gene3D" id="3.30.2310.20">
    <property type="entry name" value="RelE-like"/>
    <property type="match status" value="1"/>
</dbReference>
<protein>
    <recommendedName>
        <fullName evidence="2">RelE/StbE replicon stabilization toxin</fullName>
    </recommendedName>
</protein>
<reference evidence="1" key="1">
    <citation type="submission" date="2016-10" db="EMBL/GenBank/DDBJ databases">
        <authorList>
            <person name="de Groot N.N."/>
        </authorList>
    </citation>
    <scope>NUCLEOTIDE SEQUENCE</scope>
</reference>